<organism evidence="2">
    <name type="scientific">uncultured Microcoleus sp</name>
    <dbReference type="NCBI Taxonomy" id="259945"/>
    <lineage>
        <taxon>Bacteria</taxon>
        <taxon>Bacillati</taxon>
        <taxon>Cyanobacteriota</taxon>
        <taxon>Cyanophyceae</taxon>
        <taxon>Oscillatoriophycideae</taxon>
        <taxon>Oscillatoriales</taxon>
        <taxon>Microcoleaceae</taxon>
        <taxon>Microcoleus</taxon>
        <taxon>environmental samples</taxon>
    </lineage>
</organism>
<keyword evidence="1" id="KW-0732">Signal</keyword>
<evidence type="ECO:0000313" key="2">
    <source>
        <dbReference type="EMBL" id="CAA9422390.1"/>
    </source>
</evidence>
<feature type="signal peptide" evidence="1">
    <location>
        <begin position="1"/>
        <end position="30"/>
    </location>
</feature>
<dbReference type="Gene3D" id="2.40.128.260">
    <property type="entry name" value="Type IV secretion system, VirB10/TraB/TrbI"/>
    <property type="match status" value="1"/>
</dbReference>
<protein>
    <submittedName>
        <fullName evidence="2">Uncharacterized protein</fullName>
    </submittedName>
</protein>
<dbReference type="InterPro" id="IPR042217">
    <property type="entry name" value="T4SS_VirB10/TrbI"/>
</dbReference>
<sequence length="218" mass="22901">MITSQKWRSATAAILALGITVGTSAPLVVATPAEAQQRISQFDSIRIPSGSVIPVSYEKDKIVVTREETAPLTLTVARDIRTAQGRVLIPAGSQIVGTLQPVRRGNQMGTQFVARELIISRRQRYRIDGYSGIITRTQRAQKGAGTESLAQGAALGAAAAAALAGITGDKAIATEEVLGGAGIGAIAGVLLGRRSVDVIVIRPEQDLAVRLRSDIVLR</sequence>
<accession>A0A6J4PXL0</accession>
<evidence type="ECO:0000256" key="1">
    <source>
        <dbReference type="SAM" id="SignalP"/>
    </source>
</evidence>
<reference evidence="2" key="1">
    <citation type="submission" date="2020-02" db="EMBL/GenBank/DDBJ databases">
        <authorList>
            <person name="Meier V. D."/>
        </authorList>
    </citation>
    <scope>NUCLEOTIDE SEQUENCE</scope>
    <source>
        <strain evidence="2">AVDCRST_MAG84</strain>
    </source>
</reference>
<proteinExistence type="predicted"/>
<dbReference type="EMBL" id="CADCTZ010001826">
    <property type="protein sequence ID" value="CAA9422390.1"/>
    <property type="molecule type" value="Genomic_DNA"/>
</dbReference>
<feature type="chain" id="PRO_5026843977" evidence="1">
    <location>
        <begin position="31"/>
        <end position="218"/>
    </location>
</feature>
<dbReference type="AlphaFoldDB" id="A0A6J4PXL0"/>
<gene>
    <name evidence="2" type="ORF">AVDCRST_MAG84-7257</name>
</gene>
<name>A0A6J4PXL0_9CYAN</name>